<accession>A0ACC3MF40</accession>
<keyword evidence="2" id="KW-1185">Reference proteome</keyword>
<evidence type="ECO:0000313" key="1">
    <source>
        <dbReference type="EMBL" id="KAK3687116.1"/>
    </source>
</evidence>
<dbReference type="Proteomes" id="UP001281147">
    <property type="component" value="Unassembled WGS sequence"/>
</dbReference>
<protein>
    <submittedName>
        <fullName evidence="1">Multicopy suppressor of BFA (Brefeldin A)</fullName>
    </submittedName>
</protein>
<proteinExistence type="predicted"/>
<organism evidence="1 2">
    <name type="scientific">Vermiconidia calcicola</name>
    <dbReference type="NCBI Taxonomy" id="1690605"/>
    <lineage>
        <taxon>Eukaryota</taxon>
        <taxon>Fungi</taxon>
        <taxon>Dikarya</taxon>
        <taxon>Ascomycota</taxon>
        <taxon>Pezizomycotina</taxon>
        <taxon>Dothideomycetes</taxon>
        <taxon>Dothideomycetidae</taxon>
        <taxon>Mycosphaerellales</taxon>
        <taxon>Extremaceae</taxon>
        <taxon>Vermiconidia</taxon>
    </lineage>
</organism>
<evidence type="ECO:0000313" key="2">
    <source>
        <dbReference type="Proteomes" id="UP001281147"/>
    </source>
</evidence>
<comment type="caution">
    <text evidence="1">The sequence shown here is derived from an EMBL/GenBank/DDBJ whole genome shotgun (WGS) entry which is preliminary data.</text>
</comment>
<reference evidence="1" key="1">
    <citation type="submission" date="2023-07" db="EMBL/GenBank/DDBJ databases">
        <title>Black Yeasts Isolated from many extreme environments.</title>
        <authorList>
            <person name="Coleine C."/>
            <person name="Stajich J.E."/>
            <person name="Selbmann L."/>
        </authorList>
    </citation>
    <scope>NUCLEOTIDE SEQUENCE</scope>
    <source>
        <strain evidence="1">CCFEE 5714</strain>
    </source>
</reference>
<sequence length="527" mass="58428">MAEVATPSADAMAHARQPTPSGAAKEKAAPSSKPERPDEEQYKSELAKAEKELKSAEERMKGIKGRLDMARPNNKDSPSGKRQQELRGELQSIRTQQQSSKSSRTQVMDKIKRLDENLKSRIAEQKVARSRVQFKSVDDVQREIDRLQKQVDAGTMKIVDEKKALADISQLNRQKKGFAGFDEAQKGIDDVKAQIAELKKSMDDPESKALSDRYTQITTELDQIKGEQDDAYKNLNALRDERTKAHEEQQRKYAAVKEIKDKYFQSRRAAAEYEKEARRIRDEKRRAENDAYHRGRRQEAAQSKLEEASAPAYQDEIRTTQSLIAHFDPSSAQKKEVSGPGKFAAAASRTVDDSGMKGTRLAKKGGDDEDYFAGTGGKKNKRNRKQQTAAASPAPEGKFNLDLGTIDSLAKIGIDPPMSQADVPTVVDKLKEKLDFWKGDQKRKTDENVSNAQKEIDRLEAEANTADAKSDSRATETARKPAAEKQGVNGSASAGAEQEQEKDAASDAADELQKTKLEEDNAVEGSA</sequence>
<name>A0ACC3MF40_9PEZI</name>
<dbReference type="EMBL" id="JAUTXU010000287">
    <property type="protein sequence ID" value="KAK3687116.1"/>
    <property type="molecule type" value="Genomic_DNA"/>
</dbReference>
<gene>
    <name evidence="1" type="primary">BFR1_2</name>
    <name evidence="1" type="ORF">LTR37_019146</name>
</gene>